<dbReference type="PROSITE" id="PS50297">
    <property type="entry name" value="ANK_REP_REGION"/>
    <property type="match status" value="1"/>
</dbReference>
<dbReference type="AlphaFoldDB" id="A0A8S1M8D9"/>
<organism evidence="3 4">
    <name type="scientific">Paramecium primaurelia</name>
    <dbReference type="NCBI Taxonomy" id="5886"/>
    <lineage>
        <taxon>Eukaryota</taxon>
        <taxon>Sar</taxon>
        <taxon>Alveolata</taxon>
        <taxon>Ciliophora</taxon>
        <taxon>Intramacronucleata</taxon>
        <taxon>Oligohymenophorea</taxon>
        <taxon>Peniculida</taxon>
        <taxon>Parameciidae</taxon>
        <taxon>Paramecium</taxon>
    </lineage>
</organism>
<protein>
    <submittedName>
        <fullName evidence="3">Uncharacterized protein</fullName>
    </submittedName>
</protein>
<evidence type="ECO:0000313" key="4">
    <source>
        <dbReference type="Proteomes" id="UP000688137"/>
    </source>
</evidence>
<feature type="region of interest" description="Disordered" evidence="2">
    <location>
        <begin position="132"/>
        <end position="156"/>
    </location>
</feature>
<dbReference type="EMBL" id="CAJJDM010000052">
    <property type="protein sequence ID" value="CAD8074113.1"/>
    <property type="molecule type" value="Genomic_DNA"/>
</dbReference>
<proteinExistence type="predicted"/>
<dbReference type="PANTHER" id="PTHR24198:SF165">
    <property type="entry name" value="ANKYRIN REPEAT-CONTAINING PROTEIN-RELATED"/>
    <property type="match status" value="1"/>
</dbReference>
<gene>
    <name evidence="3" type="ORF">PPRIM_AZ9-3.1.T0520085</name>
</gene>
<feature type="repeat" description="ANK" evidence="1">
    <location>
        <begin position="318"/>
        <end position="347"/>
    </location>
</feature>
<dbReference type="InterPro" id="IPR002110">
    <property type="entry name" value="Ankyrin_rpt"/>
</dbReference>
<comment type="caution">
    <text evidence="3">The sequence shown here is derived from an EMBL/GenBank/DDBJ whole genome shotgun (WGS) entry which is preliminary data.</text>
</comment>
<name>A0A8S1M8D9_PARPR</name>
<dbReference type="OMA" id="QRETIWK"/>
<dbReference type="Proteomes" id="UP000688137">
    <property type="component" value="Unassembled WGS sequence"/>
</dbReference>
<keyword evidence="1" id="KW-0040">ANK repeat</keyword>
<dbReference type="Pfam" id="PF12796">
    <property type="entry name" value="Ank_2"/>
    <property type="match status" value="1"/>
</dbReference>
<sequence>MQFTPKVYEFDYERPTIKVYKLSQQLVFNRAASEQKMRKSRAVSDILTQPSKQMDFKEEMKKLEQIQKPQELKREIFRQIKQTCREFRNVERERDGSLWVKSYCTNEKIKISKLFQGTQNSQAIDYKNFHSRSNSKTHIRPKKKTVDIPQSSLQLQSKPRPQLLRLRLKSKNVSQETFQQPACFTERECQVNLVTQQINTDTKKQKKEIDVQDMGVFDEMLEFYNQDRIVTITQDIMRRKIDFKKIQHELKKTLQYISRLNLDIYQAFSDQVISQKPFQKEHSYEFIQAAKQGKEWEVKEFIKDNKYLVYDFDYIYMTALHWACKRGHFEIVKLLIENGADIEFQDIIGRPTLYFAIIGGNPKIVKYILDKKADPWSTTAVNYNQLCMEYNPSFLQLIAQARKAHITLKMTPPSQRETIWKILRR</sequence>
<reference evidence="3" key="1">
    <citation type="submission" date="2021-01" db="EMBL/GenBank/DDBJ databases">
        <authorList>
            <consortium name="Genoscope - CEA"/>
            <person name="William W."/>
        </authorList>
    </citation>
    <scope>NUCLEOTIDE SEQUENCE</scope>
</reference>
<evidence type="ECO:0000256" key="2">
    <source>
        <dbReference type="SAM" id="MobiDB-lite"/>
    </source>
</evidence>
<feature type="compositionally biased region" description="Basic residues" evidence="2">
    <location>
        <begin position="132"/>
        <end position="143"/>
    </location>
</feature>
<keyword evidence="4" id="KW-1185">Reference proteome</keyword>
<accession>A0A8S1M8D9</accession>
<evidence type="ECO:0000256" key="1">
    <source>
        <dbReference type="PROSITE-ProRule" id="PRU00023"/>
    </source>
</evidence>
<dbReference type="SMART" id="SM00248">
    <property type="entry name" value="ANK"/>
    <property type="match status" value="2"/>
</dbReference>
<dbReference type="PROSITE" id="PS50088">
    <property type="entry name" value="ANK_REPEAT"/>
    <property type="match status" value="1"/>
</dbReference>
<evidence type="ECO:0000313" key="3">
    <source>
        <dbReference type="EMBL" id="CAD8074113.1"/>
    </source>
</evidence>
<dbReference type="PANTHER" id="PTHR24198">
    <property type="entry name" value="ANKYRIN REPEAT AND PROTEIN KINASE DOMAIN-CONTAINING PROTEIN"/>
    <property type="match status" value="1"/>
</dbReference>